<proteinExistence type="predicted"/>
<reference evidence="1" key="1">
    <citation type="submission" date="2021-01" db="EMBL/GenBank/DDBJ databases">
        <authorList>
            <consortium name="Genoscope - CEA"/>
            <person name="William W."/>
        </authorList>
    </citation>
    <scope>NUCLEOTIDE SEQUENCE</scope>
</reference>
<comment type="caution">
    <text evidence="1">The sequence shown here is derived from an EMBL/GenBank/DDBJ whole genome shotgun (WGS) entry which is preliminary data.</text>
</comment>
<dbReference type="OMA" id="EKHAIYK"/>
<accession>A0A8S1ML27</accession>
<protein>
    <submittedName>
        <fullName evidence="1">Uncharacterized protein</fullName>
    </submittedName>
</protein>
<keyword evidence="2" id="KW-1185">Reference proteome</keyword>
<dbReference type="Proteomes" id="UP000688137">
    <property type="component" value="Unassembled WGS sequence"/>
</dbReference>
<evidence type="ECO:0000313" key="2">
    <source>
        <dbReference type="Proteomes" id="UP000688137"/>
    </source>
</evidence>
<organism evidence="1 2">
    <name type="scientific">Paramecium primaurelia</name>
    <dbReference type="NCBI Taxonomy" id="5886"/>
    <lineage>
        <taxon>Eukaryota</taxon>
        <taxon>Sar</taxon>
        <taxon>Alveolata</taxon>
        <taxon>Ciliophora</taxon>
        <taxon>Intramacronucleata</taxon>
        <taxon>Oligohymenophorea</taxon>
        <taxon>Peniculida</taxon>
        <taxon>Parameciidae</taxon>
        <taxon>Paramecium</taxon>
    </lineage>
</organism>
<name>A0A8S1ML27_PARPR</name>
<gene>
    <name evidence="1" type="ORF">PPRIM_AZ9-3.1.T0580157</name>
</gene>
<evidence type="ECO:0000313" key="1">
    <source>
        <dbReference type="EMBL" id="CAD8077526.1"/>
    </source>
</evidence>
<dbReference type="EMBL" id="CAJJDM010000059">
    <property type="protein sequence ID" value="CAD8077526.1"/>
    <property type="molecule type" value="Genomic_DNA"/>
</dbReference>
<sequence length="85" mass="9967">MGCIQTQNKFKTHQKVQLPIEKHAIYKCYQTNTLYVNEIGQQYQIIREGKKLTKVPILKRLQQNPLYLKRTTSQSDLSIQSKSTL</sequence>
<dbReference type="AlphaFoldDB" id="A0A8S1ML27"/>